<sequence length="669" mass="72551">MHIKTSRTPTRLAPARAGYTLAGLLPFIACVPAEAVEFSFLDDEVHGSLDTTVSYGQLWRVQGRDKSNDDINANDGNRNFDPGLVSSVYKITSELETSYRNYGLFLRASGFYDSRIMNEHTDYNHNNTPAQPSQSSPDNRHFTRATRRNAGSDVQILDAYVRGDWELAGKPVAGRLGRQVFNWGEGLFYRGGVNTTNPIDAAQFRLPGAELKEVLMPVEALNVSVGLTDNLSMESFYQFNWKETAIDPVGTYFAETDLFAKGGHSAYATVPQLRAVSALHQGLSALGVGGLQGGPGLDGNGNLKVASIGPDINARDDGQFGVAFRYNAEQLNNTEFGFYFVNYHSKEPTVHADLGAYKGLNMAQIKGAAAPGVQQQVAQAMGISVAQLQAAIAANPTGQAARAYQATLQSAADGVAALDVANQVRGRREYAEDIRMFGVSFNTRVGEAALFGELAYRPNMPIGIGTTGDLLDDLLTQAGKLANGEVVNIGGQYVRLGDEVKSSERVQMFNASLGTLYNFGPRLGFDGVTAVAEVASEHLRGSSLQYTAFDGTRRYYSSRANAAYAVGFGDDAQITRDAYGATLMLMGTWNNVLGGMNVTPFVTYKDDFRGNSHQTGNFIEGRKAYSVGVKASYQNRLEGELQYTEFYGAGQKNATRDRDNLGFNVKYSF</sequence>
<feature type="chain" id="PRO_5028990222" evidence="2">
    <location>
        <begin position="36"/>
        <end position="669"/>
    </location>
</feature>
<accession>A0A7D5HVI1</accession>
<feature type="compositionally biased region" description="Polar residues" evidence="1">
    <location>
        <begin position="124"/>
        <end position="137"/>
    </location>
</feature>
<keyword evidence="2" id="KW-0732">Signal</keyword>
<dbReference type="RefSeq" id="WP_176570141.1">
    <property type="nucleotide sequence ID" value="NZ_CP056030.1"/>
</dbReference>
<keyword evidence="4" id="KW-1185">Reference proteome</keyword>
<dbReference type="AlphaFoldDB" id="A0A7D5HVI1"/>
<protein>
    <submittedName>
        <fullName evidence="3">DUF1302 domain-containing protein</fullName>
    </submittedName>
</protein>
<reference evidence="3 4" key="1">
    <citation type="submission" date="2020-06" db="EMBL/GenBank/DDBJ databases">
        <title>Pseudomonas eucalypticola sp. nov., an endophyte of Eucalyptus dunnii leaves with biocontrol ability of eucalyptus leaf blight.</title>
        <authorList>
            <person name="Liu Y."/>
            <person name="Song Z."/>
            <person name="Zeng H."/>
            <person name="Lu M."/>
            <person name="Wang X."/>
            <person name="Lian X."/>
            <person name="Zhang Q."/>
        </authorList>
    </citation>
    <scope>NUCLEOTIDE SEQUENCE [LARGE SCALE GENOMIC DNA]</scope>
    <source>
        <strain evidence="3 4">NP-1</strain>
    </source>
</reference>
<dbReference type="Pfam" id="PF06980">
    <property type="entry name" value="DUF1302"/>
    <property type="match status" value="1"/>
</dbReference>
<organism evidence="3 4">
    <name type="scientific">Pseudomonas eucalypticola</name>
    <dbReference type="NCBI Taxonomy" id="2599595"/>
    <lineage>
        <taxon>Bacteria</taxon>
        <taxon>Pseudomonadati</taxon>
        <taxon>Pseudomonadota</taxon>
        <taxon>Gammaproteobacteria</taxon>
        <taxon>Pseudomonadales</taxon>
        <taxon>Pseudomonadaceae</taxon>
        <taxon>Pseudomonas</taxon>
    </lineage>
</organism>
<evidence type="ECO:0000256" key="2">
    <source>
        <dbReference type="SAM" id="SignalP"/>
    </source>
</evidence>
<dbReference type="InterPro" id="IPR010727">
    <property type="entry name" value="DUF1302"/>
</dbReference>
<gene>
    <name evidence="3" type="ORF">HWQ56_07800</name>
</gene>
<evidence type="ECO:0000313" key="3">
    <source>
        <dbReference type="EMBL" id="QKZ03691.1"/>
    </source>
</evidence>
<feature type="signal peptide" evidence="2">
    <location>
        <begin position="1"/>
        <end position="35"/>
    </location>
</feature>
<name>A0A7D5HVI1_9PSED</name>
<feature type="region of interest" description="Disordered" evidence="1">
    <location>
        <begin position="122"/>
        <end position="142"/>
    </location>
</feature>
<evidence type="ECO:0000313" key="4">
    <source>
        <dbReference type="Proteomes" id="UP000509568"/>
    </source>
</evidence>
<dbReference type="Proteomes" id="UP000509568">
    <property type="component" value="Chromosome"/>
</dbReference>
<dbReference type="EMBL" id="CP056030">
    <property type="protein sequence ID" value="QKZ03691.1"/>
    <property type="molecule type" value="Genomic_DNA"/>
</dbReference>
<dbReference type="KEGG" id="pez:HWQ56_07800"/>
<evidence type="ECO:0000256" key="1">
    <source>
        <dbReference type="SAM" id="MobiDB-lite"/>
    </source>
</evidence>
<proteinExistence type="predicted"/>